<evidence type="ECO:0000313" key="1">
    <source>
        <dbReference type="EMBL" id="MDP9828056.1"/>
    </source>
</evidence>
<dbReference type="EMBL" id="JAUSQZ010000001">
    <property type="protein sequence ID" value="MDP9828056.1"/>
    <property type="molecule type" value="Genomic_DNA"/>
</dbReference>
<evidence type="ECO:0000313" key="2">
    <source>
        <dbReference type="Proteomes" id="UP001235712"/>
    </source>
</evidence>
<keyword evidence="2" id="KW-1185">Reference proteome</keyword>
<reference evidence="1 2" key="1">
    <citation type="submission" date="2023-07" db="EMBL/GenBank/DDBJ databases">
        <title>Sequencing the genomes of 1000 actinobacteria strains.</title>
        <authorList>
            <person name="Klenk H.-P."/>
        </authorList>
    </citation>
    <scope>NUCLEOTIDE SEQUENCE [LARGE SCALE GENOMIC DNA]</scope>
    <source>
        <strain evidence="1 2">DSM 44388</strain>
    </source>
</reference>
<protein>
    <submittedName>
        <fullName evidence="1">Uncharacterized protein</fullName>
    </submittedName>
</protein>
<comment type="caution">
    <text evidence="1">The sequence shown here is derived from an EMBL/GenBank/DDBJ whole genome shotgun (WGS) entry which is preliminary data.</text>
</comment>
<sequence>MTGHELAKLLLSLPDLEVQQGEWDIAGAYHLQFTHIPDVIELEAR</sequence>
<accession>A0ABT9P5T6</accession>
<dbReference type="Proteomes" id="UP001235712">
    <property type="component" value="Unassembled WGS sequence"/>
</dbReference>
<dbReference type="RefSeq" id="WP_307244847.1">
    <property type="nucleotide sequence ID" value="NZ_JAUSQZ010000001.1"/>
</dbReference>
<gene>
    <name evidence="1" type="ORF">J2S57_003805</name>
</gene>
<name>A0ABT9P5T6_9ACTN</name>
<proteinExistence type="predicted"/>
<organism evidence="1 2">
    <name type="scientific">Kineosporia succinea</name>
    <dbReference type="NCBI Taxonomy" id="84632"/>
    <lineage>
        <taxon>Bacteria</taxon>
        <taxon>Bacillati</taxon>
        <taxon>Actinomycetota</taxon>
        <taxon>Actinomycetes</taxon>
        <taxon>Kineosporiales</taxon>
        <taxon>Kineosporiaceae</taxon>
        <taxon>Kineosporia</taxon>
    </lineage>
</organism>